<dbReference type="CDD" id="cd06261">
    <property type="entry name" value="TM_PBP2"/>
    <property type="match status" value="1"/>
</dbReference>
<dbReference type="InterPro" id="IPR000515">
    <property type="entry name" value="MetI-like"/>
</dbReference>
<evidence type="ECO:0000256" key="1">
    <source>
        <dbReference type="ARBA" id="ARBA00004651"/>
    </source>
</evidence>
<dbReference type="PANTHER" id="PTHR30465:SF0">
    <property type="entry name" value="OLIGOPEPTIDE TRANSPORT SYSTEM PERMEASE PROTEIN APPB"/>
    <property type="match status" value="1"/>
</dbReference>
<organism evidence="9 10">
    <name type="scientific">Desertihabitans brevis</name>
    <dbReference type="NCBI Taxonomy" id="2268447"/>
    <lineage>
        <taxon>Bacteria</taxon>
        <taxon>Bacillati</taxon>
        <taxon>Actinomycetota</taxon>
        <taxon>Actinomycetes</taxon>
        <taxon>Propionibacteriales</taxon>
        <taxon>Propionibacteriaceae</taxon>
        <taxon>Desertihabitans</taxon>
    </lineage>
</organism>
<dbReference type="PANTHER" id="PTHR30465">
    <property type="entry name" value="INNER MEMBRANE ABC TRANSPORTER"/>
    <property type="match status" value="1"/>
</dbReference>
<feature type="transmembrane region" description="Helical" evidence="7">
    <location>
        <begin position="297"/>
        <end position="321"/>
    </location>
</feature>
<keyword evidence="4 7" id="KW-0812">Transmembrane</keyword>
<keyword evidence="3" id="KW-1003">Cell membrane</keyword>
<evidence type="ECO:0000256" key="6">
    <source>
        <dbReference type="ARBA" id="ARBA00023136"/>
    </source>
</evidence>
<keyword evidence="2 7" id="KW-0813">Transport</keyword>
<dbReference type="AlphaFoldDB" id="A0A367YWM5"/>
<evidence type="ECO:0000256" key="3">
    <source>
        <dbReference type="ARBA" id="ARBA00022475"/>
    </source>
</evidence>
<feature type="transmembrane region" description="Helical" evidence="7">
    <location>
        <begin position="9"/>
        <end position="27"/>
    </location>
</feature>
<dbReference type="PROSITE" id="PS50928">
    <property type="entry name" value="ABC_TM1"/>
    <property type="match status" value="1"/>
</dbReference>
<keyword evidence="10" id="KW-1185">Reference proteome</keyword>
<sequence>MGRYILRRLLNYAILLFVAVSLTYFLAASQLNPRVLWEVANPPPPEGVIEASLRAKNLSDQVPLLQRYWTWLTGIVTGWEWGEQPRAAVDVSEEVGRRIGVSIRLITIGVLGGITLGVVLGAWTATRQYKISDRVTTFGALAIFSVPVFVLISVIQVLATTWNDVTGIRVFEYIGETGSVGSYPGAWLVDRLQHLLLPTLVLVLSQAAFFSRIQRNLMLDALGSDFVRTARAKGLRRGKAVMKHALRTSLIPTGTYFAFSVATLFLGSTFVEVLFSFHGMGEFAITTIQGQDVHGAVAVAAFGGVCVLVGATLADIMVAALDPRVRVS</sequence>
<evidence type="ECO:0000313" key="10">
    <source>
        <dbReference type="Proteomes" id="UP000252770"/>
    </source>
</evidence>
<protein>
    <submittedName>
        <fullName evidence="9">ABC transporter permease</fullName>
    </submittedName>
</protein>
<feature type="domain" description="ABC transmembrane type-1" evidence="8">
    <location>
        <begin position="99"/>
        <end position="318"/>
    </location>
</feature>
<evidence type="ECO:0000259" key="8">
    <source>
        <dbReference type="PROSITE" id="PS50928"/>
    </source>
</evidence>
<accession>A0A367YWM5</accession>
<dbReference type="InterPro" id="IPR035906">
    <property type="entry name" value="MetI-like_sf"/>
</dbReference>
<dbReference type="RefSeq" id="WP_114126105.1">
    <property type="nucleotide sequence ID" value="NZ_QOUI01000004.1"/>
</dbReference>
<dbReference type="Gene3D" id="1.10.3720.10">
    <property type="entry name" value="MetI-like"/>
    <property type="match status" value="1"/>
</dbReference>
<dbReference type="EMBL" id="QOUI01000004">
    <property type="protein sequence ID" value="RCK69919.1"/>
    <property type="molecule type" value="Genomic_DNA"/>
</dbReference>
<dbReference type="Pfam" id="PF00528">
    <property type="entry name" value="BPD_transp_1"/>
    <property type="match status" value="1"/>
</dbReference>
<comment type="similarity">
    <text evidence="7">Belongs to the binding-protein-dependent transport system permease family.</text>
</comment>
<evidence type="ECO:0000256" key="4">
    <source>
        <dbReference type="ARBA" id="ARBA00022692"/>
    </source>
</evidence>
<evidence type="ECO:0000313" key="9">
    <source>
        <dbReference type="EMBL" id="RCK69919.1"/>
    </source>
</evidence>
<comment type="caution">
    <text evidence="9">The sequence shown here is derived from an EMBL/GenBank/DDBJ whole genome shotgun (WGS) entry which is preliminary data.</text>
</comment>
<evidence type="ECO:0000256" key="7">
    <source>
        <dbReference type="RuleBase" id="RU363032"/>
    </source>
</evidence>
<dbReference type="SUPFAM" id="SSF161098">
    <property type="entry name" value="MetI-like"/>
    <property type="match status" value="1"/>
</dbReference>
<feature type="transmembrane region" description="Helical" evidence="7">
    <location>
        <begin position="192"/>
        <end position="210"/>
    </location>
</feature>
<keyword evidence="6 7" id="KW-0472">Membrane</keyword>
<evidence type="ECO:0000256" key="5">
    <source>
        <dbReference type="ARBA" id="ARBA00022989"/>
    </source>
</evidence>
<feature type="transmembrane region" description="Helical" evidence="7">
    <location>
        <begin position="101"/>
        <end position="123"/>
    </location>
</feature>
<dbReference type="GO" id="GO:0055085">
    <property type="term" value="P:transmembrane transport"/>
    <property type="evidence" value="ECO:0007669"/>
    <property type="project" value="InterPro"/>
</dbReference>
<evidence type="ECO:0000256" key="2">
    <source>
        <dbReference type="ARBA" id="ARBA00022448"/>
    </source>
</evidence>
<feature type="transmembrane region" description="Helical" evidence="7">
    <location>
        <begin position="256"/>
        <end position="277"/>
    </location>
</feature>
<reference evidence="9 10" key="1">
    <citation type="submission" date="2018-07" db="EMBL/GenBank/DDBJ databases">
        <title>Desertimonas flava gen. nov. sp. nov.</title>
        <authorList>
            <person name="Liu S."/>
        </authorList>
    </citation>
    <scope>NUCLEOTIDE SEQUENCE [LARGE SCALE GENOMIC DNA]</scope>
    <source>
        <strain evidence="9 10">16Sb5-5</strain>
    </source>
</reference>
<name>A0A367YWM5_9ACTN</name>
<proteinExistence type="inferred from homology"/>
<feature type="transmembrane region" description="Helical" evidence="7">
    <location>
        <begin position="135"/>
        <end position="159"/>
    </location>
</feature>
<comment type="subcellular location">
    <subcellularLocation>
        <location evidence="1 7">Cell membrane</location>
        <topology evidence="1 7">Multi-pass membrane protein</topology>
    </subcellularLocation>
</comment>
<dbReference type="GO" id="GO:0005886">
    <property type="term" value="C:plasma membrane"/>
    <property type="evidence" value="ECO:0007669"/>
    <property type="project" value="UniProtKB-SubCell"/>
</dbReference>
<dbReference type="Proteomes" id="UP000252770">
    <property type="component" value="Unassembled WGS sequence"/>
</dbReference>
<gene>
    <name evidence="9" type="ORF">DT076_07800</name>
</gene>
<keyword evidence="5 7" id="KW-1133">Transmembrane helix</keyword>